<dbReference type="CDD" id="cd17574">
    <property type="entry name" value="REC_OmpR"/>
    <property type="match status" value="1"/>
</dbReference>
<evidence type="ECO:0000256" key="2">
    <source>
        <dbReference type="PROSITE-ProRule" id="PRU00169"/>
    </source>
</evidence>
<dbReference type="InterPro" id="IPR050595">
    <property type="entry name" value="Bact_response_regulator"/>
</dbReference>
<dbReference type="SMART" id="SM00448">
    <property type="entry name" value="REC"/>
    <property type="match status" value="1"/>
</dbReference>
<dbReference type="PROSITE" id="PS50110">
    <property type="entry name" value="RESPONSE_REGULATORY"/>
    <property type="match status" value="1"/>
</dbReference>
<name>A0A1H0AKI5_9SPHI</name>
<keyword evidence="1 2" id="KW-0597">Phosphoprotein</keyword>
<dbReference type="SUPFAM" id="SSF52172">
    <property type="entry name" value="CheY-like"/>
    <property type="match status" value="1"/>
</dbReference>
<sequence>MKNTIYIVEDDIDISYILDYYLREEGFNVAVFGTVREFRKAIKSSVPDLFLLDVMLPDGDGITVCNQVKSDPKTSWLPVIMMSAHLTDKYNIGCSAEEFIPKPFDLERLLKRINYHLHISGPH</sequence>
<keyword evidence="5" id="KW-1185">Reference proteome</keyword>
<dbReference type="InterPro" id="IPR011006">
    <property type="entry name" value="CheY-like_superfamily"/>
</dbReference>
<evidence type="ECO:0000313" key="4">
    <source>
        <dbReference type="EMBL" id="SDN33844.1"/>
    </source>
</evidence>
<evidence type="ECO:0000256" key="1">
    <source>
        <dbReference type="ARBA" id="ARBA00022553"/>
    </source>
</evidence>
<dbReference type="EMBL" id="FNGY01000007">
    <property type="protein sequence ID" value="SDN33844.1"/>
    <property type="molecule type" value="Genomic_DNA"/>
</dbReference>
<dbReference type="PANTHER" id="PTHR44591:SF3">
    <property type="entry name" value="RESPONSE REGULATORY DOMAIN-CONTAINING PROTEIN"/>
    <property type="match status" value="1"/>
</dbReference>
<dbReference type="PANTHER" id="PTHR44591">
    <property type="entry name" value="STRESS RESPONSE REGULATOR PROTEIN 1"/>
    <property type="match status" value="1"/>
</dbReference>
<protein>
    <submittedName>
        <fullName evidence="4">Response regulator receiver domain-containing protein</fullName>
    </submittedName>
</protein>
<feature type="domain" description="Response regulatory" evidence="3">
    <location>
        <begin position="4"/>
        <end position="117"/>
    </location>
</feature>
<accession>A0A1H0AKI5</accession>
<dbReference type="AlphaFoldDB" id="A0A1H0AKI5"/>
<evidence type="ECO:0000259" key="3">
    <source>
        <dbReference type="PROSITE" id="PS50110"/>
    </source>
</evidence>
<dbReference type="Proteomes" id="UP000183200">
    <property type="component" value="Unassembled WGS sequence"/>
</dbReference>
<gene>
    <name evidence="4" type="ORF">SAMN05421820_107123</name>
</gene>
<dbReference type="RefSeq" id="WP_074610240.1">
    <property type="nucleotide sequence ID" value="NZ_FNGY01000007.1"/>
</dbReference>
<proteinExistence type="predicted"/>
<organism evidence="4 5">
    <name type="scientific">Pedobacter steynii</name>
    <dbReference type="NCBI Taxonomy" id="430522"/>
    <lineage>
        <taxon>Bacteria</taxon>
        <taxon>Pseudomonadati</taxon>
        <taxon>Bacteroidota</taxon>
        <taxon>Sphingobacteriia</taxon>
        <taxon>Sphingobacteriales</taxon>
        <taxon>Sphingobacteriaceae</taxon>
        <taxon>Pedobacter</taxon>
    </lineage>
</organism>
<dbReference type="GO" id="GO:0000160">
    <property type="term" value="P:phosphorelay signal transduction system"/>
    <property type="evidence" value="ECO:0007669"/>
    <property type="project" value="InterPro"/>
</dbReference>
<dbReference type="InterPro" id="IPR001789">
    <property type="entry name" value="Sig_transdc_resp-reg_receiver"/>
</dbReference>
<feature type="modified residue" description="4-aspartylphosphate" evidence="2">
    <location>
        <position position="53"/>
    </location>
</feature>
<dbReference type="Gene3D" id="3.40.50.2300">
    <property type="match status" value="1"/>
</dbReference>
<reference evidence="5" key="1">
    <citation type="submission" date="2016-10" db="EMBL/GenBank/DDBJ databases">
        <authorList>
            <person name="Varghese N."/>
            <person name="Submissions S."/>
        </authorList>
    </citation>
    <scope>NUCLEOTIDE SEQUENCE [LARGE SCALE GENOMIC DNA]</scope>
    <source>
        <strain evidence="5">DSM 19110</strain>
    </source>
</reference>
<evidence type="ECO:0000313" key="5">
    <source>
        <dbReference type="Proteomes" id="UP000183200"/>
    </source>
</evidence>
<dbReference type="OrthoDB" id="5432534at2"/>
<dbReference type="Pfam" id="PF00072">
    <property type="entry name" value="Response_reg"/>
    <property type="match status" value="1"/>
</dbReference>